<dbReference type="Proteomes" id="UP000188388">
    <property type="component" value="Unassembled WGS sequence"/>
</dbReference>
<dbReference type="AlphaFoldDB" id="A0A1R3V8H4"/>
<keyword evidence="2" id="KW-0560">Oxidoreductase</keyword>
<dbReference type="SMART" id="SM00822">
    <property type="entry name" value="PKS_KR"/>
    <property type="match status" value="1"/>
</dbReference>
<dbReference type="PANTHER" id="PTHR43477:SF1">
    <property type="entry name" value="DIHYDROANTICAPSIN 7-DEHYDROGENASE"/>
    <property type="match status" value="1"/>
</dbReference>
<evidence type="ECO:0000256" key="2">
    <source>
        <dbReference type="ARBA" id="ARBA00023002"/>
    </source>
</evidence>
<dbReference type="SUPFAM" id="SSF51735">
    <property type="entry name" value="NAD(P)-binding Rossmann-fold domains"/>
    <property type="match status" value="1"/>
</dbReference>
<keyword evidence="5" id="KW-1185">Reference proteome</keyword>
<dbReference type="CDD" id="cd05233">
    <property type="entry name" value="SDR_c"/>
    <property type="match status" value="1"/>
</dbReference>
<dbReference type="InterPro" id="IPR002347">
    <property type="entry name" value="SDR_fam"/>
</dbReference>
<evidence type="ECO:0000259" key="3">
    <source>
        <dbReference type="SMART" id="SM00822"/>
    </source>
</evidence>
<dbReference type="InterPro" id="IPR057326">
    <property type="entry name" value="KR_dom"/>
</dbReference>
<dbReference type="GO" id="GO:0016491">
    <property type="term" value="F:oxidoreductase activity"/>
    <property type="evidence" value="ECO:0007669"/>
    <property type="project" value="UniProtKB-KW"/>
</dbReference>
<dbReference type="PANTHER" id="PTHR43477">
    <property type="entry name" value="DIHYDROANTICAPSIN 7-DEHYDROGENASE"/>
    <property type="match status" value="1"/>
</dbReference>
<comment type="similarity">
    <text evidence="1">Belongs to the short-chain dehydrogenases/reductases (SDR) family.</text>
</comment>
<gene>
    <name evidence="4" type="ORF">BQ8794_200080</name>
</gene>
<dbReference type="InterPro" id="IPR036291">
    <property type="entry name" value="NAD(P)-bd_dom_sf"/>
</dbReference>
<evidence type="ECO:0000313" key="5">
    <source>
        <dbReference type="Proteomes" id="UP000188388"/>
    </source>
</evidence>
<dbReference type="InterPro" id="IPR051122">
    <property type="entry name" value="SDR_DHRS6-like"/>
</dbReference>
<dbReference type="EMBL" id="FTPD01000013">
    <property type="protein sequence ID" value="SIT55077.1"/>
    <property type="molecule type" value="Genomic_DNA"/>
</dbReference>
<dbReference type="Gene3D" id="3.40.50.720">
    <property type="entry name" value="NAD(P)-binding Rossmann-like Domain"/>
    <property type="match status" value="1"/>
</dbReference>
<sequence>MGSLQGQNVVVIGGSRGVGRSIVEAALGEGATVLAVARGTAALKELSRETSGVKTLAVDATNETAPDAVFAALEPDVLVICAGALAPSAPVQEQSWEDFSANWEMDVKASFLFCKAALQGRLKPGSRVVLISSGAAFSGGPPNSGGYAGAKRMQLFLAGHSQKESDRLGFDLRFMALSPARIMPGTGVGDRGIDGISAYMGISPADFLASMTDMQTPADVARAVVALATGQAQGCSFVVSGSGLAAAA</sequence>
<dbReference type="STRING" id="1631249.BQ8794_200080"/>
<feature type="domain" description="Ketoreductase" evidence="3">
    <location>
        <begin position="7"/>
        <end position="199"/>
    </location>
</feature>
<evidence type="ECO:0000256" key="1">
    <source>
        <dbReference type="ARBA" id="ARBA00006484"/>
    </source>
</evidence>
<name>A0A1R3V8H4_9HYPH</name>
<dbReference type="RefSeq" id="WP_077376926.1">
    <property type="nucleotide sequence ID" value="NZ_FTPD01000013.1"/>
</dbReference>
<evidence type="ECO:0000313" key="4">
    <source>
        <dbReference type="EMBL" id="SIT55077.1"/>
    </source>
</evidence>
<dbReference type="Pfam" id="PF00106">
    <property type="entry name" value="adh_short"/>
    <property type="match status" value="1"/>
</dbReference>
<reference evidence="5" key="1">
    <citation type="submission" date="2017-01" db="EMBL/GenBank/DDBJ databases">
        <authorList>
            <person name="Brunel B."/>
        </authorList>
    </citation>
    <scope>NUCLEOTIDE SEQUENCE [LARGE SCALE GENOMIC DNA]</scope>
</reference>
<dbReference type="PRINTS" id="PR00081">
    <property type="entry name" value="GDHRDH"/>
</dbReference>
<organism evidence="4 5">
    <name type="scientific">Mesorhizobium prunaredense</name>
    <dbReference type="NCBI Taxonomy" id="1631249"/>
    <lineage>
        <taxon>Bacteria</taxon>
        <taxon>Pseudomonadati</taxon>
        <taxon>Pseudomonadota</taxon>
        <taxon>Alphaproteobacteria</taxon>
        <taxon>Hyphomicrobiales</taxon>
        <taxon>Phyllobacteriaceae</taxon>
        <taxon>Mesorhizobium</taxon>
    </lineage>
</organism>
<accession>A0A1R3V8H4</accession>
<proteinExistence type="inferred from homology"/>
<protein>
    <submittedName>
        <fullName evidence="4">Putative short-chain dehydrogenase</fullName>
    </submittedName>
</protein>